<name>A0ABP0ZQY1_9ASCO</name>
<dbReference type="EMBL" id="OZ022409">
    <property type="protein sequence ID" value="CAK9440207.1"/>
    <property type="molecule type" value="Genomic_DNA"/>
</dbReference>
<dbReference type="RefSeq" id="XP_066831245.1">
    <property type="nucleotide sequence ID" value="XM_066974514.1"/>
</dbReference>
<gene>
    <name evidence="1" type="ORF">LODBEIA_P43070</name>
</gene>
<evidence type="ECO:0000313" key="2">
    <source>
        <dbReference type="Proteomes" id="UP001497383"/>
    </source>
</evidence>
<evidence type="ECO:0000313" key="1">
    <source>
        <dbReference type="EMBL" id="CAK9440207.1"/>
    </source>
</evidence>
<accession>A0ABP0ZQY1</accession>
<organism evidence="1 2">
    <name type="scientific">Lodderomyces beijingensis</name>
    <dbReference type="NCBI Taxonomy" id="1775926"/>
    <lineage>
        <taxon>Eukaryota</taxon>
        <taxon>Fungi</taxon>
        <taxon>Dikarya</taxon>
        <taxon>Ascomycota</taxon>
        <taxon>Saccharomycotina</taxon>
        <taxon>Pichiomycetes</taxon>
        <taxon>Debaryomycetaceae</taxon>
        <taxon>Candida/Lodderomyces clade</taxon>
        <taxon>Lodderomyces</taxon>
    </lineage>
</organism>
<sequence length="415" mass="46692">MSTFTPNQGGHVFEEEMLTPEEQYAAVPDRPDFSSVQRIHKDIINPEEVADLFTTLNANDVLVTSLSNCQQLYGDRTFPIASKLRESVEPPVFPYASILRPWQAIYNKQVKTLTDLEPATQSPNPPPAKSRQEALFEKGDLTLDQFFKQTRAINNSQNLLNKGTRLSSTESVFTVEQASAIVLRNAKNASDLVEFLQFITPTIGLFFPRGLERMLVQACDSCEKLGSGSFAIADLVRAIERANPRLVSNMSPRTLDSISFCAADADNDLSVSLLKKMVTKGYCPEDRTLDKVAANYRQSSPVQTKKDLYFLKSVIFHREPTFKLFQLLLSSIGNINELNKYITLLSKRYPDTLALYQLDLFQKMMELSSERNLWQAQFLKVLKQSNVKLSKPLAETILSSANVDLNAKEALKTLM</sequence>
<protein>
    <submittedName>
        <fullName evidence="1">Uncharacterized protein</fullName>
    </submittedName>
</protein>
<reference evidence="1 2" key="1">
    <citation type="submission" date="2024-03" db="EMBL/GenBank/DDBJ databases">
        <authorList>
            <person name="Brejova B."/>
        </authorList>
    </citation>
    <scope>NUCLEOTIDE SEQUENCE [LARGE SCALE GENOMIC DNA]</scope>
    <source>
        <strain evidence="1 2">CBS 14171</strain>
    </source>
</reference>
<dbReference type="GeneID" id="92209503"/>
<dbReference type="Proteomes" id="UP001497383">
    <property type="component" value="Chromosome 5"/>
</dbReference>
<keyword evidence="2" id="KW-1185">Reference proteome</keyword>
<proteinExistence type="predicted"/>